<keyword evidence="4 6" id="KW-0067">ATP-binding</keyword>
<dbReference type="GO" id="GO:0005524">
    <property type="term" value="F:ATP binding"/>
    <property type="evidence" value="ECO:0007669"/>
    <property type="project" value="UniProtKB-KW"/>
</dbReference>
<organism evidence="6 7">
    <name type="scientific">Leucobacter albus</name>
    <dbReference type="NCBI Taxonomy" id="272210"/>
    <lineage>
        <taxon>Bacteria</taxon>
        <taxon>Bacillati</taxon>
        <taxon>Actinomycetota</taxon>
        <taxon>Actinomycetes</taxon>
        <taxon>Micrococcales</taxon>
        <taxon>Microbacteriaceae</taxon>
        <taxon>Leucobacter</taxon>
    </lineage>
</organism>
<evidence type="ECO:0000313" key="7">
    <source>
        <dbReference type="Proteomes" id="UP001597181"/>
    </source>
</evidence>
<keyword evidence="3" id="KW-0547">Nucleotide-binding</keyword>
<dbReference type="InterPro" id="IPR027417">
    <property type="entry name" value="P-loop_NTPase"/>
</dbReference>
<comment type="similarity">
    <text evidence="1">Belongs to the ABC transporter superfamily.</text>
</comment>
<name>A0ABW3TLL9_9MICO</name>
<dbReference type="InterPro" id="IPR003593">
    <property type="entry name" value="AAA+_ATPase"/>
</dbReference>
<keyword evidence="2" id="KW-0813">Transport</keyword>
<feature type="domain" description="ABC transporter" evidence="5">
    <location>
        <begin position="5"/>
        <end position="246"/>
    </location>
</feature>
<reference evidence="7" key="1">
    <citation type="journal article" date="2019" name="Int. J. Syst. Evol. Microbiol.">
        <title>The Global Catalogue of Microorganisms (GCM) 10K type strain sequencing project: providing services to taxonomists for standard genome sequencing and annotation.</title>
        <authorList>
            <consortium name="The Broad Institute Genomics Platform"/>
            <consortium name="The Broad Institute Genome Sequencing Center for Infectious Disease"/>
            <person name="Wu L."/>
            <person name="Ma J."/>
        </authorList>
    </citation>
    <scope>NUCLEOTIDE SEQUENCE [LARGE SCALE GENOMIC DNA]</scope>
    <source>
        <strain evidence="7">CCUG 50213</strain>
    </source>
</reference>
<sequence>MKPVIVFNDVSKTFDIKHAQSFKQAFISAVKRQESTTHFNAVERVSFEVPQGQSVALMGRNGSGKSTTLKLLSGVMDPDAGWIRTRGRIAGLLEVGAGFHPDLTGRENVYLNAAILGMSRAETDARFEEILNFSEIGEFIDTEVKRYSSGMYSRLGFSVAVHTELDTLLVDEVLSVGDAEFRKKCEQRMLELQAQGKTMFIVSHNAAQVRKLCERGIVLDHGRVVFDGPIDEAIVHLQANTETVTTAFPVVGHIYDYYANNPAIFGAPTGPQQEARGVTPGVYQEFEKGLITSYVPGDGGGPLTVGLGRGHFLPVYLKHGGPNGEWGLMRSTPQGMLENYEARTMEFTNGTAVFTLDEGLHFKPKQ</sequence>
<comment type="caution">
    <text evidence="6">The sequence shown here is derived from an EMBL/GenBank/DDBJ whole genome shotgun (WGS) entry which is preliminary data.</text>
</comment>
<dbReference type="InterPro" id="IPR003439">
    <property type="entry name" value="ABC_transporter-like_ATP-bd"/>
</dbReference>
<dbReference type="Proteomes" id="UP001597181">
    <property type="component" value="Unassembled WGS sequence"/>
</dbReference>
<dbReference type="PANTHER" id="PTHR46743">
    <property type="entry name" value="TEICHOIC ACIDS EXPORT ATP-BINDING PROTEIN TAGH"/>
    <property type="match status" value="1"/>
</dbReference>
<dbReference type="PANTHER" id="PTHR46743:SF2">
    <property type="entry name" value="TEICHOIC ACIDS EXPORT ATP-BINDING PROTEIN TAGH"/>
    <property type="match status" value="1"/>
</dbReference>
<keyword evidence="7" id="KW-1185">Reference proteome</keyword>
<dbReference type="PROSITE" id="PS50893">
    <property type="entry name" value="ABC_TRANSPORTER_2"/>
    <property type="match status" value="1"/>
</dbReference>
<dbReference type="CDD" id="cd03220">
    <property type="entry name" value="ABC_KpsT_Wzt"/>
    <property type="match status" value="1"/>
</dbReference>
<dbReference type="RefSeq" id="WP_343957498.1">
    <property type="nucleotide sequence ID" value="NZ_BAAAKZ010000001.1"/>
</dbReference>
<evidence type="ECO:0000259" key="5">
    <source>
        <dbReference type="PROSITE" id="PS50893"/>
    </source>
</evidence>
<proteinExistence type="inferred from homology"/>
<gene>
    <name evidence="6" type="ORF">ACFQ3U_05600</name>
</gene>
<accession>A0ABW3TLL9</accession>
<dbReference type="EMBL" id="JBHTLY010000002">
    <property type="protein sequence ID" value="MFD1201367.1"/>
    <property type="molecule type" value="Genomic_DNA"/>
</dbReference>
<dbReference type="SUPFAM" id="SSF52540">
    <property type="entry name" value="P-loop containing nucleoside triphosphate hydrolases"/>
    <property type="match status" value="1"/>
</dbReference>
<evidence type="ECO:0000313" key="6">
    <source>
        <dbReference type="EMBL" id="MFD1201367.1"/>
    </source>
</evidence>
<dbReference type="InterPro" id="IPR015860">
    <property type="entry name" value="ABC_transpr_TagH-like"/>
</dbReference>
<evidence type="ECO:0000256" key="2">
    <source>
        <dbReference type="ARBA" id="ARBA00022448"/>
    </source>
</evidence>
<evidence type="ECO:0000256" key="3">
    <source>
        <dbReference type="ARBA" id="ARBA00022741"/>
    </source>
</evidence>
<evidence type="ECO:0000256" key="1">
    <source>
        <dbReference type="ARBA" id="ARBA00005417"/>
    </source>
</evidence>
<protein>
    <submittedName>
        <fullName evidence="6">ATP-binding cassette domain-containing protein</fullName>
    </submittedName>
</protein>
<dbReference type="SMART" id="SM00382">
    <property type="entry name" value="AAA"/>
    <property type="match status" value="1"/>
</dbReference>
<dbReference type="InterPro" id="IPR050683">
    <property type="entry name" value="Bact_Polysacc_Export_ATP-bd"/>
</dbReference>
<dbReference type="Pfam" id="PF00005">
    <property type="entry name" value="ABC_tran"/>
    <property type="match status" value="1"/>
</dbReference>
<evidence type="ECO:0000256" key="4">
    <source>
        <dbReference type="ARBA" id="ARBA00022840"/>
    </source>
</evidence>
<dbReference type="Gene3D" id="3.40.50.300">
    <property type="entry name" value="P-loop containing nucleotide triphosphate hydrolases"/>
    <property type="match status" value="1"/>
</dbReference>